<feature type="region of interest" description="Disordered" evidence="1">
    <location>
        <begin position="275"/>
        <end position="323"/>
    </location>
</feature>
<proteinExistence type="predicted"/>
<name>A0A9P0D9U6_9CUCU</name>
<dbReference type="PANTHER" id="PTHR47018">
    <property type="entry name" value="CXC DOMAIN-CONTAINING PROTEIN-RELATED"/>
    <property type="match status" value="1"/>
</dbReference>
<protein>
    <submittedName>
        <fullName evidence="2">Uncharacterized protein</fullName>
    </submittedName>
</protein>
<dbReference type="PANTHER" id="PTHR47018:SF1">
    <property type="entry name" value="TESMIN_TSO1-LIKE CXC DOMAIN-CONTAINING PROTEIN"/>
    <property type="match status" value="1"/>
</dbReference>
<gene>
    <name evidence="2" type="ORF">PSYICH_LOCUS15346</name>
</gene>
<dbReference type="OrthoDB" id="6745948at2759"/>
<feature type="compositionally biased region" description="Basic and acidic residues" evidence="1">
    <location>
        <begin position="275"/>
        <end position="289"/>
    </location>
</feature>
<reference evidence="2" key="1">
    <citation type="submission" date="2022-01" db="EMBL/GenBank/DDBJ databases">
        <authorList>
            <person name="King R."/>
        </authorList>
    </citation>
    <scope>NUCLEOTIDE SEQUENCE</scope>
</reference>
<dbReference type="Proteomes" id="UP001153636">
    <property type="component" value="Chromosome 9"/>
</dbReference>
<evidence type="ECO:0000313" key="3">
    <source>
        <dbReference type="Proteomes" id="UP001153636"/>
    </source>
</evidence>
<sequence length="350" mass="40761">MSHLCYICNKLLTEGETVTVICEMKTLINASIKRGDEFVDYLRSETSVTIHVDCRKSYTRKSSIAAIKRQHEDGQASTSKSLEKLLDHAYARAVRAHTLLQLTLAILISKELVLDDVMDANLIITVENIINNTLSYYDIVEDDETAGQLLHRFNQKLKEYQKRGPTAQLRIYFRMVSIAKGDWQAHLNSVKEMLPYFHASGHLPYAKSAHLYLQDMLQLGEVIDSSVYQRFTEGFFTVRCSDKLSCGTSMDMIIYDEIDEDRWMYFTGQKRERKYDYHSESEQDDPYHTEEDEEFLPRSSSLHENSSENSEQSKTEIQSIQNIYVTPKRTRKRHICDPEWKINKKTKLRI</sequence>
<dbReference type="AlphaFoldDB" id="A0A9P0D9U6"/>
<evidence type="ECO:0000313" key="2">
    <source>
        <dbReference type="EMBL" id="CAH1115051.1"/>
    </source>
</evidence>
<feature type="compositionally biased region" description="Low complexity" evidence="1">
    <location>
        <begin position="299"/>
        <end position="312"/>
    </location>
</feature>
<accession>A0A9P0D9U6</accession>
<keyword evidence="3" id="KW-1185">Reference proteome</keyword>
<dbReference type="EMBL" id="OV651821">
    <property type="protein sequence ID" value="CAH1115051.1"/>
    <property type="molecule type" value="Genomic_DNA"/>
</dbReference>
<evidence type="ECO:0000256" key="1">
    <source>
        <dbReference type="SAM" id="MobiDB-lite"/>
    </source>
</evidence>
<organism evidence="2 3">
    <name type="scientific">Psylliodes chrysocephalus</name>
    <dbReference type="NCBI Taxonomy" id="3402493"/>
    <lineage>
        <taxon>Eukaryota</taxon>
        <taxon>Metazoa</taxon>
        <taxon>Ecdysozoa</taxon>
        <taxon>Arthropoda</taxon>
        <taxon>Hexapoda</taxon>
        <taxon>Insecta</taxon>
        <taxon>Pterygota</taxon>
        <taxon>Neoptera</taxon>
        <taxon>Endopterygota</taxon>
        <taxon>Coleoptera</taxon>
        <taxon>Polyphaga</taxon>
        <taxon>Cucujiformia</taxon>
        <taxon>Chrysomeloidea</taxon>
        <taxon>Chrysomelidae</taxon>
        <taxon>Galerucinae</taxon>
        <taxon>Alticini</taxon>
        <taxon>Psylliodes</taxon>
    </lineage>
</organism>